<accession>A0A9D1PQE0</accession>
<evidence type="ECO:0000256" key="3">
    <source>
        <dbReference type="ARBA" id="ARBA00022884"/>
    </source>
</evidence>
<evidence type="ECO:0000256" key="5">
    <source>
        <dbReference type="HAMAP-Rule" id="MF_00871"/>
    </source>
</evidence>
<evidence type="ECO:0000256" key="1">
    <source>
        <dbReference type="ARBA" id="ARBA00022555"/>
    </source>
</evidence>
<dbReference type="PIRSF" id="PIRSF038881">
    <property type="entry name" value="RNAbp_HP1423"/>
    <property type="match status" value="1"/>
</dbReference>
<name>A0A9D1PQE0_9BACI</name>
<evidence type="ECO:0000256" key="2">
    <source>
        <dbReference type="ARBA" id="ARBA00022730"/>
    </source>
</evidence>
<comment type="similarity">
    <text evidence="5">Belongs to the RqcP family.</text>
</comment>
<dbReference type="GO" id="GO:0043023">
    <property type="term" value="F:ribosomal large subunit binding"/>
    <property type="evidence" value="ECO:0007669"/>
    <property type="project" value="UniProtKB-UniRule"/>
</dbReference>
<evidence type="ECO:0000256" key="4">
    <source>
        <dbReference type="ARBA" id="ARBA00022917"/>
    </source>
</evidence>
<comment type="subunit">
    <text evidence="5">Associates with stalled 50S ribosomal subunits. Binds to RqcH, 23S rRNA and the P-site tRNA. Does not require RqcH for association with 50S subunits.</text>
</comment>
<dbReference type="CDD" id="cd00165">
    <property type="entry name" value="S4"/>
    <property type="match status" value="1"/>
</dbReference>
<dbReference type="EMBL" id="DXHX01000161">
    <property type="protein sequence ID" value="HIV75638.1"/>
    <property type="molecule type" value="Genomic_DNA"/>
</dbReference>
<reference evidence="7" key="2">
    <citation type="submission" date="2021-04" db="EMBL/GenBank/DDBJ databases">
        <authorList>
            <person name="Gilroy R."/>
        </authorList>
    </citation>
    <scope>NUCLEOTIDE SEQUENCE</scope>
    <source>
        <strain evidence="7">CHK169-2315</strain>
    </source>
</reference>
<dbReference type="GO" id="GO:0019843">
    <property type="term" value="F:rRNA binding"/>
    <property type="evidence" value="ECO:0007669"/>
    <property type="project" value="UniProtKB-UniRule"/>
</dbReference>
<reference evidence="7" key="1">
    <citation type="journal article" date="2021" name="PeerJ">
        <title>Extensive microbial diversity within the chicken gut microbiome revealed by metagenomics and culture.</title>
        <authorList>
            <person name="Gilroy R."/>
            <person name="Ravi A."/>
            <person name="Getino M."/>
            <person name="Pursley I."/>
            <person name="Horton D.L."/>
            <person name="Alikhan N.F."/>
            <person name="Baker D."/>
            <person name="Gharbi K."/>
            <person name="Hall N."/>
            <person name="Watson M."/>
            <person name="Adriaenssens E.M."/>
            <person name="Foster-Nyarko E."/>
            <person name="Jarju S."/>
            <person name="Secka A."/>
            <person name="Antonio M."/>
            <person name="Oren A."/>
            <person name="Chaudhuri R.R."/>
            <person name="La Ragione R."/>
            <person name="Hildebrand F."/>
            <person name="Pallen M.J."/>
        </authorList>
    </citation>
    <scope>NUCLEOTIDE SEQUENCE</scope>
    <source>
        <strain evidence="7">CHK169-2315</strain>
    </source>
</reference>
<comment type="caution">
    <text evidence="7">The sequence shown here is derived from an EMBL/GenBank/DDBJ whole genome shotgun (WGS) entry which is preliminary data.</text>
</comment>
<dbReference type="HAMAP" id="MF_00871">
    <property type="entry name" value="RqcP"/>
    <property type="match status" value="1"/>
</dbReference>
<dbReference type="Proteomes" id="UP000823937">
    <property type="component" value="Unassembled WGS sequence"/>
</dbReference>
<dbReference type="GO" id="GO:0072344">
    <property type="term" value="P:rescue of stalled ribosome"/>
    <property type="evidence" value="ECO:0007669"/>
    <property type="project" value="UniProtKB-UniRule"/>
</dbReference>
<comment type="function">
    <text evidence="5">Key component of the ribosome quality control system (RQC), a ribosome-associated complex that mediates the extraction of incompletely synthesized nascent chains from stalled ribosomes and their subsequent degradation. RqcH recruits Ala-charged tRNA, and with RqcP directs the elongation of stalled nascent chains on 50S ribosomal subunits, leading to non-templated C-terminal alanine extensions (Ala tail). The Ala tail promotes nascent chain degradation. RqcP is associated with the translocation-like movement of the peptidyl-tRNA from the A-site into the P-site.</text>
</comment>
<proteinExistence type="inferred from homology"/>
<sequence>MRLDKFLKVSRIIKRRPLAKEIAEQGRIKVNDQVAKPSVIIDVGDLITIYFGQTTLTVKVLHVKEHVKKDEATTLYEVVREERVISAE</sequence>
<organism evidence="7 8">
    <name type="scientific">Candidatus Pseudogracilibacillus intestinigallinarum</name>
    <dbReference type="NCBI Taxonomy" id="2838742"/>
    <lineage>
        <taxon>Bacteria</taxon>
        <taxon>Bacillati</taxon>
        <taxon>Bacillota</taxon>
        <taxon>Bacilli</taxon>
        <taxon>Bacillales</taxon>
        <taxon>Bacillaceae</taxon>
        <taxon>Pseudogracilibacillus</taxon>
    </lineage>
</organism>
<evidence type="ECO:0000313" key="8">
    <source>
        <dbReference type="Proteomes" id="UP000823937"/>
    </source>
</evidence>
<evidence type="ECO:0000259" key="6">
    <source>
        <dbReference type="SMART" id="SM00363"/>
    </source>
</evidence>
<evidence type="ECO:0000313" key="7">
    <source>
        <dbReference type="EMBL" id="HIV75638.1"/>
    </source>
</evidence>
<gene>
    <name evidence="5" type="primary">rqcP</name>
    <name evidence="7" type="ORF">H9895_11245</name>
</gene>
<dbReference type="InterPro" id="IPR025490">
    <property type="entry name" value="RqcP"/>
</dbReference>
<dbReference type="InterPro" id="IPR036986">
    <property type="entry name" value="S4_RNA-bd_sf"/>
</dbReference>
<feature type="domain" description="RNA-binding S4" evidence="6">
    <location>
        <begin position="1"/>
        <end position="62"/>
    </location>
</feature>
<dbReference type="PROSITE" id="PS50889">
    <property type="entry name" value="S4"/>
    <property type="match status" value="1"/>
</dbReference>
<keyword evidence="1 5" id="KW-0820">tRNA-binding</keyword>
<dbReference type="AlphaFoldDB" id="A0A9D1PQE0"/>
<protein>
    <recommendedName>
        <fullName evidence="5">RQC P-site tRNA stabilizing factor</fullName>
        <shortName evidence="5">RqcP</shortName>
    </recommendedName>
    <alternativeName>
        <fullName evidence="5">Ribosome-associated protein quality control protein P</fullName>
    </alternativeName>
</protein>
<keyword evidence="2 5" id="KW-0699">rRNA-binding</keyword>
<keyword evidence="3 5" id="KW-0694">RNA-binding</keyword>
<dbReference type="SMART" id="SM00363">
    <property type="entry name" value="S4"/>
    <property type="match status" value="1"/>
</dbReference>
<keyword evidence="4 5" id="KW-0648">Protein biosynthesis</keyword>
<dbReference type="SUPFAM" id="SSF55174">
    <property type="entry name" value="Alpha-L RNA-binding motif"/>
    <property type="match status" value="1"/>
</dbReference>
<dbReference type="GO" id="GO:0000049">
    <property type="term" value="F:tRNA binding"/>
    <property type="evidence" value="ECO:0007669"/>
    <property type="project" value="UniProtKB-UniRule"/>
</dbReference>
<dbReference type="Gene3D" id="3.10.290.10">
    <property type="entry name" value="RNA-binding S4 domain"/>
    <property type="match status" value="1"/>
</dbReference>
<dbReference type="Pfam" id="PF01479">
    <property type="entry name" value="S4"/>
    <property type="match status" value="1"/>
</dbReference>
<dbReference type="InterPro" id="IPR002942">
    <property type="entry name" value="S4_RNA-bd"/>
</dbReference>